<evidence type="ECO:0008006" key="2">
    <source>
        <dbReference type="Google" id="ProtNLM"/>
    </source>
</evidence>
<gene>
    <name evidence="1" type="ORF">LCGC14_1268660</name>
</gene>
<dbReference type="AlphaFoldDB" id="A0A0F9LJP3"/>
<reference evidence="1" key="1">
    <citation type="journal article" date="2015" name="Nature">
        <title>Complex archaea that bridge the gap between prokaryotes and eukaryotes.</title>
        <authorList>
            <person name="Spang A."/>
            <person name="Saw J.H."/>
            <person name="Jorgensen S.L."/>
            <person name="Zaremba-Niedzwiedzka K."/>
            <person name="Martijn J."/>
            <person name="Lind A.E."/>
            <person name="van Eijk R."/>
            <person name="Schleper C."/>
            <person name="Guy L."/>
            <person name="Ettema T.J."/>
        </authorList>
    </citation>
    <scope>NUCLEOTIDE SEQUENCE</scope>
</reference>
<evidence type="ECO:0000313" key="1">
    <source>
        <dbReference type="EMBL" id="KKM87461.1"/>
    </source>
</evidence>
<name>A0A0F9LJP3_9ZZZZ</name>
<dbReference type="InterPro" id="IPR009702">
    <property type="entry name" value="DUF1284"/>
</dbReference>
<dbReference type="EMBL" id="LAZR01007098">
    <property type="protein sequence ID" value="KKM87461.1"/>
    <property type="molecule type" value="Genomic_DNA"/>
</dbReference>
<protein>
    <recommendedName>
        <fullName evidence="2">DUF1284 domain-containing protein</fullName>
    </recommendedName>
</protein>
<comment type="caution">
    <text evidence="1">The sequence shown here is derived from an EMBL/GenBank/DDBJ whole genome shotgun (WGS) entry which is preliminary data.</text>
</comment>
<accession>A0A0F9LJP3</accession>
<organism evidence="1">
    <name type="scientific">marine sediment metagenome</name>
    <dbReference type="NCBI Taxonomy" id="412755"/>
    <lineage>
        <taxon>unclassified sequences</taxon>
        <taxon>metagenomes</taxon>
        <taxon>ecological metagenomes</taxon>
    </lineage>
</organism>
<proteinExistence type="predicted"/>
<sequence length="129" mass="14692">MFGWKGHGYDERFSREMDDVVSDFRDGIEEATVITSSDRLCEACPHLKDTSCFKNDNSNEDKIKAHDERVLGFFGLQVGNKLTSHLLKQLISKSQPHEQLDEICAGCSWLKEGYCYEGLKEQVQQVQSS</sequence>
<dbReference type="Pfam" id="PF06935">
    <property type="entry name" value="DUF1284"/>
    <property type="match status" value="1"/>
</dbReference>